<evidence type="ECO:0000313" key="6">
    <source>
        <dbReference type="EMBL" id="ARE29506.1"/>
    </source>
</evidence>
<reference evidence="5" key="1">
    <citation type="journal article" date="2014" name="MBio">
        <title>Differences in lactococcal cell wall polysaccharide structure are major determining factors in bacteriophage sensitivity.</title>
        <authorList>
            <person name="Ainsworth S."/>
            <person name="Sadovskaya I."/>
            <person name="Vinogradov E."/>
            <person name="Courtin P."/>
            <person name="Guerardel Y."/>
            <person name="Mahony J."/>
            <person name="Grard T."/>
            <person name="Cambillau C."/>
            <person name="Chapot-Chartier M.P."/>
            <person name="van Sinderen D."/>
        </authorList>
    </citation>
    <scope>NUCLEOTIDE SEQUENCE</scope>
    <source>
        <strain evidence="5">JM1</strain>
    </source>
</reference>
<dbReference type="GO" id="GO:0000271">
    <property type="term" value="P:polysaccharide biosynthetic process"/>
    <property type="evidence" value="ECO:0007669"/>
    <property type="project" value="UniProtKB-KW"/>
</dbReference>
<dbReference type="GO" id="GO:0016772">
    <property type="term" value="F:transferase activity, transferring phosphorus-containing groups"/>
    <property type="evidence" value="ECO:0007669"/>
    <property type="project" value="InterPro"/>
</dbReference>
<dbReference type="AlphaFoldDB" id="A0A023U9Y5"/>
<keyword evidence="3" id="KW-0270">Exopolysaccharide synthesis</keyword>
<dbReference type="InterPro" id="IPR021520">
    <property type="entry name" value="Stealth_CR2"/>
</dbReference>
<evidence type="ECO:0000256" key="2">
    <source>
        <dbReference type="ARBA" id="ARBA00022679"/>
    </source>
</evidence>
<evidence type="ECO:0000259" key="4">
    <source>
        <dbReference type="Pfam" id="PF11380"/>
    </source>
</evidence>
<proteinExistence type="inferred from homology"/>
<organism evidence="5">
    <name type="scientific">Lactococcus lactis subsp. cremoris</name>
    <name type="common">Streptococcus cremoris</name>
    <dbReference type="NCBI Taxonomy" id="1359"/>
    <lineage>
        <taxon>Bacteria</taxon>
        <taxon>Bacillati</taxon>
        <taxon>Bacillota</taxon>
        <taxon>Bacilli</taxon>
        <taxon>Lactobacillales</taxon>
        <taxon>Streptococcaceae</taxon>
        <taxon>Lactococcus</taxon>
    </lineage>
</organism>
<sequence length="332" mass="38865">MDEKIDFIVTYLDSEDTDWIKAKAENDGSDVVEALNSAARYRNLDNFQYWFRSVERYAPWVNKIHLVTWRHVPEWLNTAHPKLNIINHEDYIPEKYLPTFNSNVIELNYDRIDNLAEQFVNFNDDMFLNADTKPSDFFVNGLPKLQMMYMPIQAVEKFSTVLFNNMLVLNSLEDSTKIFNKGMYSLKNGLFATATNLYLTPLLKYFNKFMGFYPDHLPNALLKSSMSELKESAPSFFDETSNNKFRTINDINIWLCQDYLRATGKFSPRNSFKFGQVLEIKDNQNYSSLLSSKYKIVCVNDGSEGVKNFDLEKERILETLEKKFPVKSKFEK</sequence>
<name>A0A023U9Y5_LACLC</name>
<reference evidence="6" key="2">
    <citation type="journal article" date="2017" name="BMC Genomics">
        <title>Comparative and functional genomics of the Lactococcus lactis taxon; insights into evolution and niche adaptation.</title>
        <authorList>
            <person name="Kelleher P."/>
            <person name="Bottacini F."/>
            <person name="Mahony J."/>
            <person name="Kilcawley K.N."/>
            <person name="van Sinderen D."/>
        </authorList>
    </citation>
    <scope>NUCLEOTIDE SEQUENCE [LARGE SCALE GENOMIC DNA]</scope>
    <source>
        <strain evidence="6">JM1</strain>
    </source>
</reference>
<comment type="similarity">
    <text evidence="1">Belongs to the stealth family.</text>
</comment>
<keyword evidence="2 6" id="KW-0808">Transferase</keyword>
<feature type="domain" description="Stealth protein CR2 conserved region 2" evidence="4">
    <location>
        <begin position="40"/>
        <end position="139"/>
    </location>
</feature>
<dbReference type="Pfam" id="PF11380">
    <property type="entry name" value="Stealth_CR2"/>
    <property type="match status" value="1"/>
</dbReference>
<dbReference type="PANTHER" id="PTHR24045">
    <property type="match status" value="1"/>
</dbReference>
<protein>
    <submittedName>
        <fullName evidence="6">Glycosyl transferase</fullName>
    </submittedName>
</protein>
<evidence type="ECO:0000313" key="5">
    <source>
        <dbReference type="EMBL" id="AHX98265.1"/>
    </source>
</evidence>
<evidence type="ECO:0000256" key="3">
    <source>
        <dbReference type="ARBA" id="ARBA00023169"/>
    </source>
</evidence>
<dbReference type="RefSeq" id="WP_032950791.1">
    <property type="nucleotide sequence ID" value="NZ_CP015899.2"/>
</dbReference>
<dbReference type="InterPro" id="IPR047141">
    <property type="entry name" value="Stealth"/>
</dbReference>
<dbReference type="EMBL" id="KF498849">
    <property type="protein sequence ID" value="AHX98265.1"/>
    <property type="molecule type" value="Genomic_DNA"/>
</dbReference>
<dbReference type="PATRIC" id="fig|1359.33.peg.16"/>
<accession>A0A023U9Y5</accession>
<dbReference type="EMBL" id="CP015899">
    <property type="protein sequence ID" value="ARE29506.1"/>
    <property type="molecule type" value="Genomic_DNA"/>
</dbReference>
<gene>
    <name evidence="5" type="ORF">JM1_005</name>
    <name evidence="6" type="ORF">LLJM1_2167</name>
</gene>
<dbReference type="PANTHER" id="PTHR24045:SF0">
    <property type="entry name" value="N-ACETYLGLUCOSAMINE-1-PHOSPHOTRANSFERASE SUBUNITS ALPHA_BETA"/>
    <property type="match status" value="1"/>
</dbReference>
<dbReference type="Proteomes" id="UP000191806">
    <property type="component" value="Chromosome"/>
</dbReference>
<evidence type="ECO:0000256" key="1">
    <source>
        <dbReference type="ARBA" id="ARBA00007583"/>
    </source>
</evidence>
<reference evidence="6" key="3">
    <citation type="submission" date="2023-03" db="EMBL/GenBank/DDBJ databases">
        <authorList>
            <person name="McDonnell B."/>
        </authorList>
    </citation>
    <scope>NUCLEOTIDE SEQUENCE</scope>
    <source>
        <strain evidence="6">JM1</strain>
    </source>
</reference>